<accession>A0A0C5C4P8</accession>
<evidence type="ECO:0000313" key="8">
    <source>
        <dbReference type="Proteomes" id="UP000075304"/>
    </source>
</evidence>
<keyword evidence="5" id="KW-1185">Reference proteome</keyword>
<evidence type="ECO:0000313" key="5">
    <source>
        <dbReference type="Proteomes" id="UP000032024"/>
    </source>
</evidence>
<dbReference type="InterPro" id="IPR020483">
    <property type="entry name" value="Uncharacterised_YgbA"/>
</dbReference>
<reference evidence="5" key="2">
    <citation type="submission" date="2015-01" db="EMBL/GenBank/DDBJ databases">
        <title>Comparative genome analysis of Bacillus coagulans HM-08, Clostridium butyricum HM-68, Bacillus subtilis HM-66 and Bacillus paralicheniformis BL-09.</title>
        <authorList>
            <person name="Zhang H."/>
        </authorList>
    </citation>
    <scope>NUCLEOTIDE SEQUENCE [LARGE SCALE GENOMIC DNA]</scope>
    <source>
        <strain evidence="5">HM-08</strain>
    </source>
</reference>
<evidence type="ECO:0000313" key="6">
    <source>
        <dbReference type="Proteomes" id="UP000070376"/>
    </source>
</evidence>
<sequence length="105" mass="12683">MPKRELNNGPVIQKEKETVSQMIAIYCRKKHHRKTLCEECLDLQNYCLKRLSYCRFGEEKSACSNCKVHCYRKDYREKIRAVMRFSGPWMLLYHPVFSIRHLLKK</sequence>
<dbReference type="EMBL" id="LQYG01000033">
    <property type="protein sequence ID" value="KYC63895.1"/>
    <property type="molecule type" value="Genomic_DNA"/>
</dbReference>
<dbReference type="Proteomes" id="UP000075288">
    <property type="component" value="Unassembled WGS sequence"/>
</dbReference>
<evidence type="ECO:0000313" key="1">
    <source>
        <dbReference type="EMBL" id="AJO21554.1"/>
    </source>
</evidence>
<dbReference type="STRING" id="1398.AB434_0423"/>
<dbReference type="Proteomes" id="UP000070376">
    <property type="component" value="Unassembled WGS sequence"/>
</dbReference>
<dbReference type="Proteomes" id="UP000075304">
    <property type="component" value="Unassembled WGS sequence"/>
</dbReference>
<dbReference type="EMBL" id="LRPN01000005">
    <property type="protein sequence ID" value="KWZ86222.1"/>
    <property type="molecule type" value="Genomic_DNA"/>
</dbReference>
<reference evidence="6" key="4">
    <citation type="submission" date="2016-01" db="EMBL/GenBank/DDBJ databases">
        <authorList>
            <person name="Mitreva M."/>
            <person name="Pepin K.H."/>
            <person name="Mihindukulasuriya K.A."/>
            <person name="Fulton R."/>
            <person name="Fronick C."/>
            <person name="O'Laughlin M."/>
            <person name="Miner T."/>
            <person name="Herter B."/>
            <person name="Rosa B.A."/>
            <person name="Cordes M."/>
            <person name="Tomlinson C."/>
            <person name="Wollam A."/>
            <person name="Palsikar V.B."/>
            <person name="Mardis E.R."/>
            <person name="Wilson R.K."/>
        </authorList>
    </citation>
    <scope>NUCLEOTIDE SEQUENCE [LARGE SCALE GENOMIC DNA]</scope>
    <source>
        <strain evidence="6">GED7749B</strain>
    </source>
</reference>
<organism evidence="2 6">
    <name type="scientific">Heyndrickxia coagulans</name>
    <name type="common">Weizmannia coagulans</name>
    <dbReference type="NCBI Taxonomy" id="1398"/>
    <lineage>
        <taxon>Bacteria</taxon>
        <taxon>Bacillati</taxon>
        <taxon>Bacillota</taxon>
        <taxon>Bacilli</taxon>
        <taxon>Bacillales</taxon>
        <taxon>Bacillaceae</taxon>
        <taxon>Heyndrickxia</taxon>
    </lineage>
</organism>
<dbReference type="Pfam" id="PF11756">
    <property type="entry name" value="YgbA_NO"/>
    <property type="match status" value="1"/>
</dbReference>
<dbReference type="EMBL" id="CP010525">
    <property type="protein sequence ID" value="AJO21554.1"/>
    <property type="molecule type" value="Genomic_DNA"/>
</dbReference>
<reference evidence="1" key="1">
    <citation type="submission" date="2015-01" db="EMBL/GenBank/DDBJ databases">
        <title>Comparative genome analysis of Bacillus coagulans HM-08, Clostridium butyricum HM-68, Bacillus subtilis HM-66 and Bacillus licheniformis BL-09.</title>
        <authorList>
            <person name="Zhang H."/>
        </authorList>
    </citation>
    <scope>NUCLEOTIDE SEQUENCE [LARGE SCALE GENOMIC DNA]</scope>
    <source>
        <strain evidence="1">HM-08</strain>
    </source>
</reference>
<evidence type="ECO:0000313" key="4">
    <source>
        <dbReference type="EMBL" id="KYC71822.1"/>
    </source>
</evidence>
<dbReference type="EMBL" id="LQYI01000023">
    <property type="protein sequence ID" value="KYC71822.1"/>
    <property type="molecule type" value="Genomic_DNA"/>
</dbReference>
<dbReference type="NCBIfam" id="NF007714">
    <property type="entry name" value="PRK10410.1-2"/>
    <property type="match status" value="1"/>
</dbReference>
<dbReference type="PATRIC" id="fig|1398.18.peg.779"/>
<reference evidence="2" key="5">
    <citation type="submission" date="2016-01" db="EMBL/GenBank/DDBJ databases">
        <authorList>
            <person name="Oliw E.H."/>
        </authorList>
    </citation>
    <scope>NUCLEOTIDE SEQUENCE [LARGE SCALE GENOMIC DNA]</scope>
    <source>
        <strain evidence="2">GED7749B</strain>
    </source>
</reference>
<reference evidence="7 8" key="3">
    <citation type="submission" date="2016-01" db="EMBL/GenBank/DDBJ databases">
        <title>Genome Sequences of Twelve Sporeforming Bacillus Species Isolated from Foods.</title>
        <authorList>
            <person name="Berendsen E.M."/>
            <person name="Wells-Bennik M.H."/>
            <person name="Krawcyk A.O."/>
            <person name="De Jong A."/>
            <person name="Holsappel S."/>
            <person name="Eijlander R.T."/>
            <person name="Kuipers O.P."/>
        </authorList>
    </citation>
    <scope>NUCLEOTIDE SEQUENCE [LARGE SCALE GENOMIC DNA]</scope>
    <source>
        <strain evidence="3 7">B4098</strain>
        <strain evidence="4 8">B4099</strain>
    </source>
</reference>
<proteinExistence type="predicted"/>
<name>A0A0C5C4P8_HEYCO</name>
<evidence type="ECO:0000313" key="7">
    <source>
        <dbReference type="Proteomes" id="UP000075288"/>
    </source>
</evidence>
<gene>
    <name evidence="3" type="ORF">B4098_1753</name>
    <name evidence="4" type="ORF">B4099_2022</name>
    <name evidence="2" type="ORF">HMPREF3213_00133</name>
    <name evidence="1" type="ORF">SB48_HM08orf01167</name>
</gene>
<dbReference type="Proteomes" id="UP000032024">
    <property type="component" value="Chromosome"/>
</dbReference>
<dbReference type="RefSeq" id="WP_013860417.1">
    <property type="nucleotide sequence ID" value="NZ_CABJCT010000004.1"/>
</dbReference>
<evidence type="ECO:0000313" key="3">
    <source>
        <dbReference type="EMBL" id="KYC63895.1"/>
    </source>
</evidence>
<dbReference type="AlphaFoldDB" id="A0A0C5C4P8"/>
<protein>
    <submittedName>
        <fullName evidence="2">Uncharacterized protein</fullName>
    </submittedName>
</protein>
<evidence type="ECO:0000313" key="2">
    <source>
        <dbReference type="EMBL" id="KWZ86222.1"/>
    </source>
</evidence>
<dbReference type="GeneID" id="93258617"/>